<dbReference type="InterPro" id="IPR011333">
    <property type="entry name" value="SKP1/BTB/POZ_sf"/>
</dbReference>
<sequence length="279" mass="31002">MDCSICSAMPFILRPPRNTICAACYEGARTIITLTTNKVDHVENTKGSDNKTITGLLSASSSNPSIKGFGNALKWVKEMKEMEEESKEKLNYLSGFVVALRDHIHTDILIKPGNDAPSIPAHRALLAARSDIFKNILDSDGCKAPPSNNTITLSELNYDELECLLEFLYSGDLAKEKVEKHVYSLSIAADKYEIPFLQKFCENQMLGSLNTSNALDVLEISDTCSNTSLKETALNFIVKNMEDIVFTARFDAFALKNPHLTVQITRASFIDIKNRRLTV</sequence>
<dbReference type="CDD" id="cd18186">
    <property type="entry name" value="BTB_POZ_ZBTB_KLHL-like"/>
    <property type="match status" value="1"/>
</dbReference>
<dbReference type="CDD" id="cd14733">
    <property type="entry name" value="BACK"/>
    <property type="match status" value="1"/>
</dbReference>
<dbReference type="OrthoDB" id="6359943at2759"/>
<evidence type="ECO:0000313" key="4">
    <source>
        <dbReference type="EnsemblPlants" id="Solyc06g050860.3.1"/>
    </source>
</evidence>
<dbReference type="EnsemblPlants" id="Solyc06g050860.3.1">
    <property type="protein sequence ID" value="Solyc06g050860.3.1"/>
    <property type="gene ID" value="Solyc06g050860.3"/>
</dbReference>
<dbReference type="PANTHER" id="PTHR47274:SF1">
    <property type="entry name" value="BTB_POZ DOMAIN CONTAINING PROTEIN, EXPRESSED"/>
    <property type="match status" value="1"/>
</dbReference>
<feature type="domain" description="BTB" evidence="3">
    <location>
        <begin position="106"/>
        <end position="177"/>
    </location>
</feature>
<dbReference type="InterPro" id="IPR000210">
    <property type="entry name" value="BTB/POZ_dom"/>
</dbReference>
<proteinExistence type="predicted"/>
<dbReference type="AlphaFoldDB" id="A0A3Q7GVL4"/>
<dbReference type="Gramene" id="Solyc06g050860.3.1">
    <property type="protein sequence ID" value="Solyc06g050860.3.1"/>
    <property type="gene ID" value="Solyc06g050860.3"/>
</dbReference>
<reference evidence="4" key="1">
    <citation type="journal article" date="2012" name="Nature">
        <title>The tomato genome sequence provides insights into fleshy fruit evolution.</title>
        <authorList>
            <consortium name="Tomato Genome Consortium"/>
        </authorList>
    </citation>
    <scope>NUCLEOTIDE SEQUENCE [LARGE SCALE GENOMIC DNA]</scope>
    <source>
        <strain evidence="4">cv. Heinz 1706</strain>
    </source>
</reference>
<dbReference type="STRING" id="4081.A0A3Q7GVL4"/>
<gene>
    <name evidence="4" type="primary">LOC101268286</name>
</gene>
<dbReference type="InParanoid" id="A0A3Q7GVL4"/>
<evidence type="ECO:0000313" key="5">
    <source>
        <dbReference type="Proteomes" id="UP000004994"/>
    </source>
</evidence>
<organism evidence="4">
    <name type="scientific">Solanum lycopersicum</name>
    <name type="common">Tomato</name>
    <name type="synonym">Lycopersicon esculentum</name>
    <dbReference type="NCBI Taxonomy" id="4081"/>
    <lineage>
        <taxon>Eukaryota</taxon>
        <taxon>Viridiplantae</taxon>
        <taxon>Streptophyta</taxon>
        <taxon>Embryophyta</taxon>
        <taxon>Tracheophyta</taxon>
        <taxon>Spermatophyta</taxon>
        <taxon>Magnoliopsida</taxon>
        <taxon>eudicotyledons</taxon>
        <taxon>Gunneridae</taxon>
        <taxon>Pentapetalae</taxon>
        <taxon>asterids</taxon>
        <taxon>lamiids</taxon>
        <taxon>Solanales</taxon>
        <taxon>Solanaceae</taxon>
        <taxon>Solanoideae</taxon>
        <taxon>Solaneae</taxon>
        <taxon>Solanum</taxon>
        <taxon>Solanum subgen. Lycopersicon</taxon>
    </lineage>
</organism>
<dbReference type="OMA" id="TRASFMD"/>
<evidence type="ECO:0000256" key="2">
    <source>
        <dbReference type="ARBA" id="ARBA00004906"/>
    </source>
</evidence>
<dbReference type="PaxDb" id="4081-Solyc06g050860.2.1"/>
<dbReference type="KEGG" id="sly:101268286"/>
<protein>
    <recommendedName>
        <fullName evidence="3">BTB domain-containing protein</fullName>
    </recommendedName>
</protein>
<accession>A0A3Q7GVL4</accession>
<dbReference type="Proteomes" id="UP000004994">
    <property type="component" value="Chromosome 6"/>
</dbReference>
<comment type="function">
    <text evidence="1">May act as a substrate-specific adapter of an E3 ubiquitin-protein ligase complex (CUL3-RBX1-BTB) which mediates the ubiquitination and subsequent proteasomal degradation of target proteins.</text>
</comment>
<evidence type="ECO:0000259" key="3">
    <source>
        <dbReference type="PROSITE" id="PS50097"/>
    </source>
</evidence>
<dbReference type="GeneID" id="101268286"/>
<dbReference type="Pfam" id="PF00651">
    <property type="entry name" value="BTB"/>
    <property type="match status" value="1"/>
</dbReference>
<name>A0A3Q7GVL4_SOLLC</name>
<dbReference type="SMART" id="SM00225">
    <property type="entry name" value="BTB"/>
    <property type="match status" value="1"/>
</dbReference>
<dbReference type="SUPFAM" id="SSF54695">
    <property type="entry name" value="POZ domain"/>
    <property type="match status" value="1"/>
</dbReference>
<dbReference type="SMR" id="A0A3Q7GVL4"/>
<dbReference type="PANTHER" id="PTHR47274">
    <property type="entry name" value="BTB/POZ DOMAIN CONTAINING PROTEIN, EXPRESSED-RELATED"/>
    <property type="match status" value="1"/>
</dbReference>
<dbReference type="InterPro" id="IPR044784">
    <property type="entry name" value="At1g01640-like"/>
</dbReference>
<evidence type="ECO:0000256" key="1">
    <source>
        <dbReference type="ARBA" id="ARBA00002668"/>
    </source>
</evidence>
<dbReference type="FunCoup" id="A0A3Q7GVL4">
    <property type="interactions" value="196"/>
</dbReference>
<dbReference type="Gene3D" id="3.30.710.10">
    <property type="entry name" value="Potassium Channel Kv1.1, Chain A"/>
    <property type="match status" value="1"/>
</dbReference>
<dbReference type="Gene3D" id="1.25.40.420">
    <property type="match status" value="1"/>
</dbReference>
<reference evidence="4" key="2">
    <citation type="submission" date="2019-01" db="UniProtKB">
        <authorList>
            <consortium name="EnsemblPlants"/>
        </authorList>
    </citation>
    <scope>IDENTIFICATION</scope>
    <source>
        <strain evidence="4">cv. Heinz 1706</strain>
    </source>
</reference>
<dbReference type="RefSeq" id="XP_004240905.1">
    <property type="nucleotide sequence ID" value="XM_004240857.4"/>
</dbReference>
<comment type="pathway">
    <text evidence="2">Protein modification; protein ubiquitination.</text>
</comment>
<dbReference type="PROSITE" id="PS50097">
    <property type="entry name" value="BTB"/>
    <property type="match status" value="1"/>
</dbReference>
<keyword evidence="5" id="KW-1185">Reference proteome</keyword>